<dbReference type="EMBL" id="BKCP01005428">
    <property type="protein sequence ID" value="GER38045.1"/>
    <property type="molecule type" value="Genomic_DNA"/>
</dbReference>
<organism evidence="1 2">
    <name type="scientific">Striga asiatica</name>
    <name type="common">Asiatic witchweed</name>
    <name type="synonym">Buchnera asiatica</name>
    <dbReference type="NCBI Taxonomy" id="4170"/>
    <lineage>
        <taxon>Eukaryota</taxon>
        <taxon>Viridiplantae</taxon>
        <taxon>Streptophyta</taxon>
        <taxon>Embryophyta</taxon>
        <taxon>Tracheophyta</taxon>
        <taxon>Spermatophyta</taxon>
        <taxon>Magnoliopsida</taxon>
        <taxon>eudicotyledons</taxon>
        <taxon>Gunneridae</taxon>
        <taxon>Pentapetalae</taxon>
        <taxon>asterids</taxon>
        <taxon>lamiids</taxon>
        <taxon>Lamiales</taxon>
        <taxon>Orobanchaceae</taxon>
        <taxon>Buchnereae</taxon>
        <taxon>Striga</taxon>
    </lineage>
</organism>
<evidence type="ECO:0000313" key="2">
    <source>
        <dbReference type="Proteomes" id="UP000325081"/>
    </source>
</evidence>
<accession>A0A5A7PYU6</accession>
<sequence length="118" mass="13153">MSIGDGKNTDIWSDPWIAELQKLSPTLEFNSDYLKLKKVCDLLNSNGIAWDKDLIEQSFKPEEAQMILNIPLKPGQQDTMIWTPQKQGKFSVKSAYGTVDGSNIVAISIDAFLAFVDS</sequence>
<reference evidence="2" key="1">
    <citation type="journal article" date="2019" name="Curr. Biol.">
        <title>Genome Sequence of Striga asiatica Provides Insight into the Evolution of Plant Parasitism.</title>
        <authorList>
            <person name="Yoshida S."/>
            <person name="Kim S."/>
            <person name="Wafula E.K."/>
            <person name="Tanskanen J."/>
            <person name="Kim Y.M."/>
            <person name="Honaas L."/>
            <person name="Yang Z."/>
            <person name="Spallek T."/>
            <person name="Conn C.E."/>
            <person name="Ichihashi Y."/>
            <person name="Cheong K."/>
            <person name="Cui S."/>
            <person name="Der J.P."/>
            <person name="Gundlach H."/>
            <person name="Jiao Y."/>
            <person name="Hori C."/>
            <person name="Ishida J.K."/>
            <person name="Kasahara H."/>
            <person name="Kiba T."/>
            <person name="Kim M.S."/>
            <person name="Koo N."/>
            <person name="Laohavisit A."/>
            <person name="Lee Y.H."/>
            <person name="Lumba S."/>
            <person name="McCourt P."/>
            <person name="Mortimer J.C."/>
            <person name="Mutuku J.M."/>
            <person name="Nomura T."/>
            <person name="Sasaki-Sekimoto Y."/>
            <person name="Seto Y."/>
            <person name="Wang Y."/>
            <person name="Wakatake T."/>
            <person name="Sakakibara H."/>
            <person name="Demura T."/>
            <person name="Yamaguchi S."/>
            <person name="Yoneyama K."/>
            <person name="Manabe R.I."/>
            <person name="Nelson D.C."/>
            <person name="Schulman A.H."/>
            <person name="Timko M.P."/>
            <person name="dePamphilis C.W."/>
            <person name="Choi D."/>
            <person name="Shirasu K."/>
        </authorList>
    </citation>
    <scope>NUCLEOTIDE SEQUENCE [LARGE SCALE GENOMIC DNA]</scope>
    <source>
        <strain evidence="2">cv. UVA1</strain>
    </source>
</reference>
<dbReference type="AlphaFoldDB" id="A0A5A7PYU6"/>
<keyword evidence="2" id="KW-1185">Reference proteome</keyword>
<proteinExistence type="predicted"/>
<gene>
    <name evidence="1" type="ORF">STAS_14503</name>
</gene>
<evidence type="ECO:0000313" key="1">
    <source>
        <dbReference type="EMBL" id="GER38045.1"/>
    </source>
</evidence>
<comment type="caution">
    <text evidence="1">The sequence shown here is derived from an EMBL/GenBank/DDBJ whole genome shotgun (WGS) entry which is preliminary data.</text>
</comment>
<name>A0A5A7PYU6_STRAF</name>
<dbReference type="Proteomes" id="UP000325081">
    <property type="component" value="Unassembled WGS sequence"/>
</dbReference>
<protein>
    <submittedName>
        <fullName evidence="1">Ribonuclease H-like superfamily protein</fullName>
    </submittedName>
</protein>
<dbReference type="OrthoDB" id="1938246at2759"/>